<dbReference type="PANTHER" id="PTHR33332">
    <property type="entry name" value="REVERSE TRANSCRIPTASE DOMAIN-CONTAINING PROTEIN"/>
    <property type="match status" value="1"/>
</dbReference>
<organism evidence="1 2">
    <name type="scientific">Limosa lapponica baueri</name>
    <dbReference type="NCBI Taxonomy" id="1758121"/>
    <lineage>
        <taxon>Eukaryota</taxon>
        <taxon>Metazoa</taxon>
        <taxon>Chordata</taxon>
        <taxon>Craniata</taxon>
        <taxon>Vertebrata</taxon>
        <taxon>Euteleostomi</taxon>
        <taxon>Archelosauria</taxon>
        <taxon>Archosauria</taxon>
        <taxon>Dinosauria</taxon>
        <taxon>Saurischia</taxon>
        <taxon>Theropoda</taxon>
        <taxon>Coelurosauria</taxon>
        <taxon>Aves</taxon>
        <taxon>Neognathae</taxon>
        <taxon>Neoaves</taxon>
        <taxon>Charadriiformes</taxon>
        <taxon>Scolopacidae</taxon>
        <taxon>Limosa</taxon>
    </lineage>
</organism>
<dbReference type="EMBL" id="KZ519696">
    <property type="protein sequence ID" value="PKU28660.1"/>
    <property type="molecule type" value="Genomic_DNA"/>
</dbReference>
<dbReference type="AlphaFoldDB" id="A0A2I0T4E2"/>
<keyword evidence="1" id="KW-0808">Transferase</keyword>
<evidence type="ECO:0000313" key="1">
    <source>
        <dbReference type="EMBL" id="PKU28660.1"/>
    </source>
</evidence>
<accession>A0A2I0T4E2</accession>
<protein>
    <submittedName>
        <fullName evidence="1">Rna-directed dna polymerase from mobile element jockey-like</fullName>
    </submittedName>
</protein>
<reference evidence="2" key="1">
    <citation type="submission" date="2017-11" db="EMBL/GenBank/DDBJ databases">
        <authorList>
            <person name="Lima N.C."/>
            <person name="Parody-Merino A.M."/>
            <person name="Battley P.F."/>
            <person name="Fidler A.E."/>
            <person name="Prosdocimi F."/>
        </authorList>
    </citation>
    <scope>NUCLEOTIDE SEQUENCE [LARGE SCALE GENOMIC DNA]</scope>
</reference>
<keyword evidence="1" id="KW-0548">Nucleotidyltransferase</keyword>
<evidence type="ECO:0000313" key="2">
    <source>
        <dbReference type="Proteomes" id="UP000233556"/>
    </source>
</evidence>
<keyword evidence="1" id="KW-0695">RNA-directed DNA polymerase</keyword>
<dbReference type="Proteomes" id="UP000233556">
    <property type="component" value="Unassembled WGS sequence"/>
</dbReference>
<name>A0A2I0T4E2_LIMLA</name>
<reference evidence="2" key="2">
    <citation type="submission" date="2017-12" db="EMBL/GenBank/DDBJ databases">
        <title>Genome sequence of the Bar-tailed Godwit (Limosa lapponica baueri).</title>
        <authorList>
            <person name="Lima N.C.B."/>
            <person name="Parody-Merino A.M."/>
            <person name="Battley P.F."/>
            <person name="Fidler A.E."/>
            <person name="Prosdocimi F."/>
        </authorList>
    </citation>
    <scope>NUCLEOTIDE SEQUENCE [LARGE SCALE GENOMIC DNA]</scope>
</reference>
<proteinExistence type="predicted"/>
<dbReference type="OrthoDB" id="410381at2759"/>
<gene>
    <name evidence="1" type="ORF">llap_21036</name>
</gene>
<dbReference type="GO" id="GO:0003964">
    <property type="term" value="F:RNA-directed DNA polymerase activity"/>
    <property type="evidence" value="ECO:0007669"/>
    <property type="project" value="UniProtKB-KW"/>
</dbReference>
<keyword evidence="2" id="KW-1185">Reference proteome</keyword>
<sequence>MLFTTLFYLKGLHAITGIKHPVGKISSISVATTTRFKTGKKKNLTTKSAFDKFTFDKLERHGFDGWTTQWIRNWLDGRNQRVAVDSAMSKWKPVMSGIPQGFVLGLVLFNVFVGNRDSEIECTLSKLADDTKLCGAVSTLERRDAIQRDLTGLRGGPMPTS</sequence>